<evidence type="ECO:0000313" key="2">
    <source>
        <dbReference type="EMBL" id="ORC85095.1"/>
    </source>
</evidence>
<evidence type="ECO:0000313" key="3">
    <source>
        <dbReference type="Proteomes" id="UP000192257"/>
    </source>
</evidence>
<feature type="transmembrane region" description="Helical" evidence="1">
    <location>
        <begin position="12"/>
        <end position="35"/>
    </location>
</feature>
<keyword evidence="1" id="KW-0812">Transmembrane</keyword>
<dbReference type="VEuPathDB" id="TriTrypDB:TM35_000381700"/>
<feature type="transmembrane region" description="Helical" evidence="1">
    <location>
        <begin position="47"/>
        <end position="67"/>
    </location>
</feature>
<evidence type="ECO:0008006" key="4">
    <source>
        <dbReference type="Google" id="ProtNLM"/>
    </source>
</evidence>
<organism evidence="2 3">
    <name type="scientific">Trypanosoma theileri</name>
    <dbReference type="NCBI Taxonomy" id="67003"/>
    <lineage>
        <taxon>Eukaryota</taxon>
        <taxon>Discoba</taxon>
        <taxon>Euglenozoa</taxon>
        <taxon>Kinetoplastea</taxon>
        <taxon>Metakinetoplastina</taxon>
        <taxon>Trypanosomatida</taxon>
        <taxon>Trypanosomatidae</taxon>
        <taxon>Trypanosoma</taxon>
    </lineage>
</organism>
<dbReference type="RefSeq" id="XP_028879161.1">
    <property type="nucleotide sequence ID" value="XM_029029584.1"/>
</dbReference>
<name>A0A1X0NK31_9TRYP</name>
<keyword evidence="1" id="KW-1133">Transmembrane helix</keyword>
<comment type="caution">
    <text evidence="2">The sequence shown here is derived from an EMBL/GenBank/DDBJ whole genome shotgun (WGS) entry which is preliminary data.</text>
</comment>
<dbReference type="AlphaFoldDB" id="A0A1X0NK31"/>
<sequence length="198" mass="21583">MSENSSCCRYWLSICISLLVLVCAGLLTAGCLLAFGAESSNGTLGLVLLYLCPVPFVAVLVLLFSYTCRRHRVMPMCPFATALVFVVIVLLGGFGTMVGMGVTFVAWTFGDNERKRTGILLIVFSPIPLAFAIAIPIFCCIRRKRKLQAIKEEEEAATRTDTEQIIQLPVPLDSAKSPLKIDEHSSVEIATPQNLQVA</sequence>
<keyword evidence="3" id="KW-1185">Reference proteome</keyword>
<keyword evidence="1" id="KW-0472">Membrane</keyword>
<reference evidence="2 3" key="1">
    <citation type="submission" date="2017-03" db="EMBL/GenBank/DDBJ databases">
        <title>An alternative strategy for trypanosome survival in the mammalian bloodstream revealed through genome and transcriptome analysis of the ubiquitous bovine parasite Trypanosoma (Megatrypanum) theileri.</title>
        <authorList>
            <person name="Kelly S."/>
            <person name="Ivens A."/>
            <person name="Mott A."/>
            <person name="O'Neill E."/>
            <person name="Emms D."/>
            <person name="Macleod O."/>
            <person name="Voorheis P."/>
            <person name="Matthews J."/>
            <person name="Matthews K."/>
            <person name="Carrington M."/>
        </authorList>
    </citation>
    <scope>NUCLEOTIDE SEQUENCE [LARGE SCALE GENOMIC DNA]</scope>
    <source>
        <strain evidence="2">Edinburgh</strain>
    </source>
</reference>
<evidence type="ECO:0000256" key="1">
    <source>
        <dbReference type="SAM" id="Phobius"/>
    </source>
</evidence>
<dbReference type="EMBL" id="NBCO01000038">
    <property type="protein sequence ID" value="ORC85095.1"/>
    <property type="molecule type" value="Genomic_DNA"/>
</dbReference>
<feature type="transmembrane region" description="Helical" evidence="1">
    <location>
        <begin position="79"/>
        <end position="107"/>
    </location>
</feature>
<proteinExistence type="predicted"/>
<gene>
    <name evidence="2" type="ORF">TM35_000381700</name>
</gene>
<protein>
    <recommendedName>
        <fullName evidence="4">Transmembrane protein</fullName>
    </recommendedName>
</protein>
<dbReference type="Proteomes" id="UP000192257">
    <property type="component" value="Unassembled WGS sequence"/>
</dbReference>
<accession>A0A1X0NK31</accession>
<dbReference type="GeneID" id="39989364"/>
<feature type="transmembrane region" description="Helical" evidence="1">
    <location>
        <begin position="119"/>
        <end position="141"/>
    </location>
</feature>